<evidence type="ECO:0000313" key="9">
    <source>
        <dbReference type="EMBL" id="CAF0746264.1"/>
    </source>
</evidence>
<dbReference type="AlphaFoldDB" id="A0A813PB75"/>
<evidence type="ECO:0000256" key="1">
    <source>
        <dbReference type="ARBA" id="ARBA00004325"/>
    </source>
</evidence>
<dbReference type="PANTHER" id="PTHR14360">
    <property type="entry name" value="PROTEIN FMP32, MITOCHONDRIAL"/>
    <property type="match status" value="1"/>
</dbReference>
<keyword evidence="10" id="KW-1185">Reference proteome</keyword>
<gene>
    <name evidence="9" type="ORF">OXX778_LOCUS3665</name>
</gene>
<reference evidence="9" key="1">
    <citation type="submission" date="2021-02" db="EMBL/GenBank/DDBJ databases">
        <authorList>
            <person name="Nowell W R."/>
        </authorList>
    </citation>
    <scope>NUCLEOTIDE SEQUENCE</scope>
    <source>
        <strain evidence="9">Ploen Becks lab</strain>
    </source>
</reference>
<sequence length="269" mass="30610">MKLTAISTTCLKFTKINTLTNKFSIHNRNLSLYKKSCLNLNNKNLNRNFVRCNQVDSSGPKDDATPSENPTKSVYESLSTKKSLNIIAERSYFDTHLFVSNLMDSGFTQHQAEQLCVLFKEIVNFISQDIKKDCVTKTGQELSIQQVMIHIGSLKKDMIILEKSEFSTLRNENEKLALELKNFRDLLNDEIIKLKGGFTLDINLEKSRSNELLHDASNRLHKLDSRIDTEISNVKALLEAFKADTIRYIAGSLLTVLVIILGALRYFTL</sequence>
<organism evidence="9 10">
    <name type="scientific">Brachionus calyciflorus</name>
    <dbReference type="NCBI Taxonomy" id="104777"/>
    <lineage>
        <taxon>Eukaryota</taxon>
        <taxon>Metazoa</taxon>
        <taxon>Spiralia</taxon>
        <taxon>Gnathifera</taxon>
        <taxon>Rotifera</taxon>
        <taxon>Eurotatoria</taxon>
        <taxon>Monogononta</taxon>
        <taxon>Pseudotrocha</taxon>
        <taxon>Ploima</taxon>
        <taxon>Brachionidae</taxon>
        <taxon>Brachionus</taxon>
    </lineage>
</organism>
<dbReference type="GO" id="GO:0031966">
    <property type="term" value="C:mitochondrial membrane"/>
    <property type="evidence" value="ECO:0007669"/>
    <property type="project" value="UniProtKB-SubCell"/>
</dbReference>
<evidence type="ECO:0008006" key="11">
    <source>
        <dbReference type="Google" id="ProtNLM"/>
    </source>
</evidence>
<feature type="transmembrane region" description="Helical" evidence="8">
    <location>
        <begin position="248"/>
        <end position="267"/>
    </location>
</feature>
<keyword evidence="5" id="KW-0175">Coiled coil</keyword>
<evidence type="ECO:0000256" key="6">
    <source>
        <dbReference type="ARBA" id="ARBA00023128"/>
    </source>
</evidence>
<dbReference type="PANTHER" id="PTHR14360:SF1">
    <property type="entry name" value="PROTEIN FMP32, MITOCHONDRIAL"/>
    <property type="match status" value="1"/>
</dbReference>
<protein>
    <recommendedName>
        <fullName evidence="11">Mitochondrial calcium uniporter regulator 1</fullName>
    </recommendedName>
</protein>
<evidence type="ECO:0000256" key="3">
    <source>
        <dbReference type="ARBA" id="ARBA00022692"/>
    </source>
</evidence>
<dbReference type="Gene3D" id="1.20.5.340">
    <property type="match status" value="1"/>
</dbReference>
<evidence type="ECO:0000256" key="2">
    <source>
        <dbReference type="ARBA" id="ARBA00007224"/>
    </source>
</evidence>
<evidence type="ECO:0000256" key="4">
    <source>
        <dbReference type="ARBA" id="ARBA00022989"/>
    </source>
</evidence>
<keyword evidence="3 8" id="KW-0812">Transmembrane</keyword>
<evidence type="ECO:0000256" key="7">
    <source>
        <dbReference type="ARBA" id="ARBA00023136"/>
    </source>
</evidence>
<accession>A0A813PB75</accession>
<evidence type="ECO:0000256" key="5">
    <source>
        <dbReference type="ARBA" id="ARBA00023054"/>
    </source>
</evidence>
<comment type="subcellular location">
    <subcellularLocation>
        <location evidence="1">Mitochondrion membrane</location>
    </subcellularLocation>
</comment>
<evidence type="ECO:0000313" key="10">
    <source>
        <dbReference type="Proteomes" id="UP000663879"/>
    </source>
</evidence>
<dbReference type="OrthoDB" id="889336at2759"/>
<keyword evidence="6" id="KW-0496">Mitochondrion</keyword>
<name>A0A813PB75_9BILA</name>
<comment type="similarity">
    <text evidence="2">Belongs to the CCDC90 family.</text>
</comment>
<comment type="caution">
    <text evidence="9">The sequence shown here is derived from an EMBL/GenBank/DDBJ whole genome shotgun (WGS) entry which is preliminary data.</text>
</comment>
<keyword evidence="4 8" id="KW-1133">Transmembrane helix</keyword>
<dbReference type="InterPro" id="IPR024461">
    <property type="entry name" value="CCDC90-like"/>
</dbReference>
<dbReference type="Proteomes" id="UP000663879">
    <property type="component" value="Unassembled WGS sequence"/>
</dbReference>
<evidence type="ECO:0000256" key="8">
    <source>
        <dbReference type="SAM" id="Phobius"/>
    </source>
</evidence>
<dbReference type="FunFam" id="1.20.5.340:FF:000015">
    <property type="entry name" value="Mitochondrial calcium uniporter regulator 1"/>
    <property type="match status" value="1"/>
</dbReference>
<dbReference type="EMBL" id="CAJNOC010000331">
    <property type="protein sequence ID" value="CAF0746264.1"/>
    <property type="molecule type" value="Genomic_DNA"/>
</dbReference>
<proteinExistence type="inferred from homology"/>
<keyword evidence="7 8" id="KW-0472">Membrane</keyword>
<dbReference type="Pfam" id="PF07798">
    <property type="entry name" value="CCDC90-like"/>
    <property type="match status" value="1"/>
</dbReference>